<feature type="signal peptide" evidence="2">
    <location>
        <begin position="1"/>
        <end position="25"/>
    </location>
</feature>
<reference evidence="3 4" key="1">
    <citation type="submission" date="2017-06" db="EMBL/GenBank/DDBJ databases">
        <title>Neisseria chenwenguii sp. nov., isolated from the intestinal contents of Tibetan Plateau Pika in Yushu, Qinghai Province, China.</title>
        <authorList>
            <person name="Zhang G."/>
        </authorList>
    </citation>
    <scope>NUCLEOTIDE SEQUENCE [LARGE SCALE GENOMIC DNA]</scope>
    <source>
        <strain evidence="3 4">10023</strain>
    </source>
</reference>
<evidence type="ECO:0000256" key="2">
    <source>
        <dbReference type="SAM" id="SignalP"/>
    </source>
</evidence>
<dbReference type="Gene3D" id="1.25.40.10">
    <property type="entry name" value="Tetratricopeptide repeat domain"/>
    <property type="match status" value="1"/>
</dbReference>
<feature type="repeat" description="TPR" evidence="1">
    <location>
        <begin position="460"/>
        <end position="493"/>
    </location>
</feature>
<feature type="chain" id="PRO_5013324614" evidence="2">
    <location>
        <begin position="26"/>
        <end position="624"/>
    </location>
</feature>
<gene>
    <name evidence="3" type="ORF">BG910_10730</name>
</gene>
<dbReference type="RefSeq" id="WP_089036834.1">
    <property type="nucleotide sequence ID" value="NZ_CP022278.1"/>
</dbReference>
<name>A0A220S415_9NEIS</name>
<dbReference type="SMART" id="SM00028">
    <property type="entry name" value="TPR"/>
    <property type="match status" value="3"/>
</dbReference>
<keyword evidence="2" id="KW-0732">Signal</keyword>
<protein>
    <submittedName>
        <fullName evidence="3">Uncharacterized protein</fullName>
    </submittedName>
</protein>
<dbReference type="InterPro" id="IPR011990">
    <property type="entry name" value="TPR-like_helical_dom_sf"/>
</dbReference>
<dbReference type="EMBL" id="CP022278">
    <property type="protein sequence ID" value="ASK28142.1"/>
    <property type="molecule type" value="Genomic_DNA"/>
</dbReference>
<keyword evidence="1" id="KW-0802">TPR repeat</keyword>
<dbReference type="Proteomes" id="UP000198238">
    <property type="component" value="Chromosome"/>
</dbReference>
<evidence type="ECO:0000313" key="4">
    <source>
        <dbReference type="Proteomes" id="UP000198238"/>
    </source>
</evidence>
<proteinExistence type="predicted"/>
<dbReference type="PANTHER" id="PTHR12558">
    <property type="entry name" value="CELL DIVISION CYCLE 16,23,27"/>
    <property type="match status" value="1"/>
</dbReference>
<dbReference type="PROSITE" id="PS50005">
    <property type="entry name" value="TPR"/>
    <property type="match status" value="1"/>
</dbReference>
<dbReference type="SUPFAM" id="SSF48452">
    <property type="entry name" value="TPR-like"/>
    <property type="match status" value="1"/>
</dbReference>
<dbReference type="PANTHER" id="PTHR12558:SF13">
    <property type="entry name" value="CELL DIVISION CYCLE PROTEIN 27 HOMOLOG"/>
    <property type="match status" value="1"/>
</dbReference>
<dbReference type="Pfam" id="PF00515">
    <property type="entry name" value="TPR_1"/>
    <property type="match status" value="1"/>
</dbReference>
<dbReference type="AlphaFoldDB" id="A0A220S415"/>
<dbReference type="InterPro" id="IPR019734">
    <property type="entry name" value="TPR_rpt"/>
</dbReference>
<evidence type="ECO:0000313" key="3">
    <source>
        <dbReference type="EMBL" id="ASK28142.1"/>
    </source>
</evidence>
<organism evidence="3 4">
    <name type="scientific">Neisseria chenwenguii</name>
    <dbReference type="NCBI Taxonomy" id="1853278"/>
    <lineage>
        <taxon>Bacteria</taxon>
        <taxon>Pseudomonadati</taxon>
        <taxon>Pseudomonadota</taxon>
        <taxon>Betaproteobacteria</taxon>
        <taxon>Neisseriales</taxon>
        <taxon>Neisseriaceae</taxon>
        <taxon>Neisseria</taxon>
    </lineage>
</organism>
<dbReference type="KEGG" id="nei:BG910_10730"/>
<sequence>MFFAHSRLRAAVAAAVLLLAGQVRAADQPLAKPYSAKDFVRIVEKDAGLTPAQLREREQQRRIAVVNRANNVFTLLGGEMALQKGDAAVALMTHMVMLERTRSPEVAERALEMSVALNAFEQAEAIYRRWQEIEPVPGEAQRRMGWMRNLLLGKADAKLSGLDDVLENASEEQTRRIFLLLAQAAVQQQGLAKKASKEVHKVAGKYPQMPEAAIADVIYSAQEGNERHAVKALQRLARVDAEILPPTALTLRLVAQQNPGILQRFFKDTDTKKLSPVWQEMEISSLVAAKQTDKAYARLQELLADNPNADLYIQAALLANSRKEDISVISGYLDKAYNAGNSEQKSRAAVVGAMRYADLKQYRQAQTWVGRITAPGFVFDKAVLKASLAGEQGDVKTALAETRRAQKLPEKQGRFFSSADLQRVYLFALAKSDRPQEALSELNSLAAKAAKQRGGNELLPDILYQRAMVYEQLGRPEKAVADLRRVVQLNPNGAAGMNALGYTLLTSPDAQKNFDEAFKLIQTAYQLEPESGAINDSMGWAYYLKGDAQAALPYLQFAHKETPDAEVSAHLGEVLWKLGEQEQAKTVWAEGLKKGGNVKLLKVTMQRFGVAVSSEKTAKAKKAR</sequence>
<keyword evidence="4" id="KW-1185">Reference proteome</keyword>
<evidence type="ECO:0000256" key="1">
    <source>
        <dbReference type="PROSITE-ProRule" id="PRU00339"/>
    </source>
</evidence>
<accession>A0A220S415</accession>